<dbReference type="AlphaFoldDB" id="A0A517Z602"/>
<proteinExistence type="inferred from homology"/>
<dbReference type="Gene3D" id="1.10.1740.10">
    <property type="match status" value="1"/>
</dbReference>
<dbReference type="Pfam" id="PF04542">
    <property type="entry name" value="Sigma70_r2"/>
    <property type="match status" value="1"/>
</dbReference>
<dbReference type="SUPFAM" id="SSF88659">
    <property type="entry name" value="Sigma3 and sigma4 domains of RNA polymerase sigma factors"/>
    <property type="match status" value="1"/>
</dbReference>
<dbReference type="CDD" id="cd06171">
    <property type="entry name" value="Sigma70_r4"/>
    <property type="match status" value="1"/>
</dbReference>
<dbReference type="Pfam" id="PF04545">
    <property type="entry name" value="Sigma70_r4"/>
    <property type="match status" value="1"/>
</dbReference>
<dbReference type="InterPro" id="IPR039425">
    <property type="entry name" value="RNA_pol_sigma-70-like"/>
</dbReference>
<dbReference type="InterPro" id="IPR036388">
    <property type="entry name" value="WH-like_DNA-bd_sf"/>
</dbReference>
<dbReference type="InterPro" id="IPR013325">
    <property type="entry name" value="RNA_pol_sigma_r2"/>
</dbReference>
<evidence type="ECO:0000313" key="9">
    <source>
        <dbReference type="Proteomes" id="UP000320496"/>
    </source>
</evidence>
<dbReference type="GO" id="GO:0016987">
    <property type="term" value="F:sigma factor activity"/>
    <property type="evidence" value="ECO:0007669"/>
    <property type="project" value="UniProtKB-KW"/>
</dbReference>
<keyword evidence="5" id="KW-0804">Transcription</keyword>
<dbReference type="PANTHER" id="PTHR43133">
    <property type="entry name" value="RNA POLYMERASE ECF-TYPE SIGMA FACTO"/>
    <property type="match status" value="1"/>
</dbReference>
<dbReference type="GO" id="GO:0006352">
    <property type="term" value="P:DNA-templated transcription initiation"/>
    <property type="evidence" value="ECO:0007669"/>
    <property type="project" value="InterPro"/>
</dbReference>
<comment type="similarity">
    <text evidence="1">Belongs to the sigma-70 factor family. ECF subfamily.</text>
</comment>
<dbReference type="KEGG" id="mri:Mal4_22260"/>
<keyword evidence="3" id="KW-0731">Sigma factor</keyword>
<dbReference type="RefSeq" id="WP_145369198.1">
    <property type="nucleotide sequence ID" value="NZ_CP036275.1"/>
</dbReference>
<evidence type="ECO:0000313" key="8">
    <source>
        <dbReference type="EMBL" id="QDU37907.1"/>
    </source>
</evidence>
<keyword evidence="2" id="KW-0805">Transcription regulation</keyword>
<dbReference type="EMBL" id="CP036275">
    <property type="protein sequence ID" value="QDU37907.1"/>
    <property type="molecule type" value="Genomic_DNA"/>
</dbReference>
<evidence type="ECO:0000259" key="6">
    <source>
        <dbReference type="Pfam" id="PF04542"/>
    </source>
</evidence>
<dbReference type="NCBIfam" id="TIGR02937">
    <property type="entry name" value="sigma70-ECF"/>
    <property type="match status" value="1"/>
</dbReference>
<keyword evidence="4" id="KW-0238">DNA-binding</keyword>
<dbReference type="Proteomes" id="UP000320496">
    <property type="component" value="Chromosome"/>
</dbReference>
<evidence type="ECO:0000256" key="1">
    <source>
        <dbReference type="ARBA" id="ARBA00010641"/>
    </source>
</evidence>
<feature type="domain" description="RNA polymerase sigma-70 region 4" evidence="7">
    <location>
        <begin position="151"/>
        <end position="199"/>
    </location>
</feature>
<dbReference type="InterPro" id="IPR013324">
    <property type="entry name" value="RNA_pol_sigma_r3/r4-like"/>
</dbReference>
<evidence type="ECO:0000259" key="7">
    <source>
        <dbReference type="Pfam" id="PF04545"/>
    </source>
</evidence>
<gene>
    <name evidence="8" type="primary">sigW_3</name>
    <name evidence="8" type="ORF">Mal4_22260</name>
</gene>
<accession>A0A517Z602</accession>
<sequence>MNIPTQQDEDPRLDRVLDGDTDVFADVFADHRDRLWRMVHFRLDRRLQGRVDADDILQEAFVDAVQRLEHFRTSQPMSLFVWLRLIVGQTLVDVHRRHLGAQMRDANREMSPQQQLSNGTSMSMSFHLLAHLTSPSQAAVRAELTGLVDEALGGMNDIDREVLALRHFEELTNKEVAEVLGIDRKAASIRYVRALARLKDVLTHVPGFFDADERQTGSDA</sequence>
<feature type="domain" description="RNA polymerase sigma-70 region 2" evidence="6">
    <location>
        <begin position="30"/>
        <end position="98"/>
    </location>
</feature>
<dbReference type="OrthoDB" id="276109at2"/>
<organism evidence="8 9">
    <name type="scientific">Maioricimonas rarisocia</name>
    <dbReference type="NCBI Taxonomy" id="2528026"/>
    <lineage>
        <taxon>Bacteria</taxon>
        <taxon>Pseudomonadati</taxon>
        <taxon>Planctomycetota</taxon>
        <taxon>Planctomycetia</taxon>
        <taxon>Planctomycetales</taxon>
        <taxon>Planctomycetaceae</taxon>
        <taxon>Maioricimonas</taxon>
    </lineage>
</organism>
<evidence type="ECO:0000256" key="4">
    <source>
        <dbReference type="ARBA" id="ARBA00023125"/>
    </source>
</evidence>
<reference evidence="8 9" key="1">
    <citation type="submission" date="2019-02" db="EMBL/GenBank/DDBJ databases">
        <title>Deep-cultivation of Planctomycetes and their phenomic and genomic characterization uncovers novel biology.</title>
        <authorList>
            <person name="Wiegand S."/>
            <person name="Jogler M."/>
            <person name="Boedeker C."/>
            <person name="Pinto D."/>
            <person name="Vollmers J."/>
            <person name="Rivas-Marin E."/>
            <person name="Kohn T."/>
            <person name="Peeters S.H."/>
            <person name="Heuer A."/>
            <person name="Rast P."/>
            <person name="Oberbeckmann S."/>
            <person name="Bunk B."/>
            <person name="Jeske O."/>
            <person name="Meyerdierks A."/>
            <person name="Storesund J.E."/>
            <person name="Kallscheuer N."/>
            <person name="Luecker S."/>
            <person name="Lage O.M."/>
            <person name="Pohl T."/>
            <person name="Merkel B.J."/>
            <person name="Hornburger P."/>
            <person name="Mueller R.-W."/>
            <person name="Bruemmer F."/>
            <person name="Labrenz M."/>
            <person name="Spormann A.M."/>
            <person name="Op den Camp H."/>
            <person name="Overmann J."/>
            <person name="Amann R."/>
            <person name="Jetten M.S.M."/>
            <person name="Mascher T."/>
            <person name="Medema M.H."/>
            <person name="Devos D.P."/>
            <person name="Kaster A.-K."/>
            <person name="Ovreas L."/>
            <person name="Rohde M."/>
            <person name="Galperin M.Y."/>
            <person name="Jogler C."/>
        </authorList>
    </citation>
    <scope>NUCLEOTIDE SEQUENCE [LARGE SCALE GENOMIC DNA]</scope>
    <source>
        <strain evidence="8 9">Mal4</strain>
    </source>
</reference>
<dbReference type="GO" id="GO:0003677">
    <property type="term" value="F:DNA binding"/>
    <property type="evidence" value="ECO:0007669"/>
    <property type="project" value="UniProtKB-KW"/>
</dbReference>
<protein>
    <submittedName>
        <fullName evidence="8">ECF RNA polymerase sigma factor SigW</fullName>
    </submittedName>
</protein>
<dbReference type="InterPro" id="IPR014284">
    <property type="entry name" value="RNA_pol_sigma-70_dom"/>
</dbReference>
<evidence type="ECO:0000256" key="3">
    <source>
        <dbReference type="ARBA" id="ARBA00023082"/>
    </source>
</evidence>
<evidence type="ECO:0000256" key="5">
    <source>
        <dbReference type="ARBA" id="ARBA00023163"/>
    </source>
</evidence>
<keyword evidence="9" id="KW-1185">Reference proteome</keyword>
<dbReference type="Gene3D" id="1.10.10.10">
    <property type="entry name" value="Winged helix-like DNA-binding domain superfamily/Winged helix DNA-binding domain"/>
    <property type="match status" value="1"/>
</dbReference>
<evidence type="ECO:0000256" key="2">
    <source>
        <dbReference type="ARBA" id="ARBA00023015"/>
    </source>
</evidence>
<dbReference type="SUPFAM" id="SSF88946">
    <property type="entry name" value="Sigma2 domain of RNA polymerase sigma factors"/>
    <property type="match status" value="1"/>
</dbReference>
<dbReference type="InterPro" id="IPR007630">
    <property type="entry name" value="RNA_pol_sigma70_r4"/>
</dbReference>
<name>A0A517Z602_9PLAN</name>
<dbReference type="PANTHER" id="PTHR43133:SF8">
    <property type="entry name" value="RNA POLYMERASE SIGMA FACTOR HI_1459-RELATED"/>
    <property type="match status" value="1"/>
</dbReference>
<dbReference type="InterPro" id="IPR007627">
    <property type="entry name" value="RNA_pol_sigma70_r2"/>
</dbReference>